<dbReference type="GO" id="GO:0098552">
    <property type="term" value="C:side of membrane"/>
    <property type="evidence" value="ECO:0007669"/>
    <property type="project" value="UniProtKB-KW"/>
</dbReference>
<gene>
    <name evidence="5" type="ORF">I3842_Q124100</name>
</gene>
<proteinExistence type="predicted"/>
<dbReference type="GO" id="GO:0005886">
    <property type="term" value="C:plasma membrane"/>
    <property type="evidence" value="ECO:0007669"/>
    <property type="project" value="UniProtKB-SubCell"/>
</dbReference>
<dbReference type="PANTHER" id="PTHR31044">
    <property type="entry name" value="BETA-1,3 GLUCANASE"/>
    <property type="match status" value="1"/>
</dbReference>
<dbReference type="EMBL" id="MU229018">
    <property type="protein sequence ID" value="KAG6618164.1"/>
    <property type="molecule type" value="Genomic_DNA"/>
</dbReference>
<keyword evidence="2" id="KW-0449">Lipoprotein</keyword>
<comment type="subcellular location">
    <subcellularLocation>
        <location evidence="1">Cell membrane</location>
        <topology evidence="1">Lipid-anchor</topology>
        <topology evidence="1">GPI-anchor</topology>
    </subcellularLocation>
</comment>
<protein>
    <recommendedName>
        <fullName evidence="4">X8 domain-containing protein</fullName>
    </recommendedName>
</protein>
<sequence length="79" mass="9004">MVCRKGDADYSTIQAAHQSCFLPNTIRDHASFAFKNYYQKFKNKGATCYFNIAHCYNHQRLLNPTSRKGGVILEICGNL</sequence>
<organism evidence="5 6">
    <name type="scientific">Carya illinoinensis</name>
    <name type="common">Pecan</name>
    <dbReference type="NCBI Taxonomy" id="32201"/>
    <lineage>
        <taxon>Eukaryota</taxon>
        <taxon>Viridiplantae</taxon>
        <taxon>Streptophyta</taxon>
        <taxon>Embryophyta</taxon>
        <taxon>Tracheophyta</taxon>
        <taxon>Spermatophyta</taxon>
        <taxon>Magnoliopsida</taxon>
        <taxon>eudicotyledons</taxon>
        <taxon>Gunneridae</taxon>
        <taxon>Pentapetalae</taxon>
        <taxon>rosids</taxon>
        <taxon>fabids</taxon>
        <taxon>Fagales</taxon>
        <taxon>Juglandaceae</taxon>
        <taxon>Carya</taxon>
    </lineage>
</organism>
<keyword evidence="2" id="KW-0336">GPI-anchor</keyword>
<dbReference type="InterPro" id="IPR044788">
    <property type="entry name" value="X8_dom_prot"/>
</dbReference>
<keyword evidence="2" id="KW-0325">Glycoprotein</keyword>
<comment type="caution">
    <text evidence="5">The sequence shown here is derived from an EMBL/GenBank/DDBJ whole genome shotgun (WGS) entry which is preliminary data.</text>
</comment>
<dbReference type="AlphaFoldDB" id="A0A922D2B9"/>
<reference evidence="5" key="1">
    <citation type="submission" date="2021-01" db="EMBL/GenBank/DDBJ databases">
        <authorList>
            <person name="Lovell J.T."/>
            <person name="Bentley N."/>
            <person name="Bhattarai G."/>
            <person name="Jenkins J.W."/>
            <person name="Sreedasyam A."/>
            <person name="Alarcon Y."/>
            <person name="Bock C."/>
            <person name="Boston L."/>
            <person name="Carlson J."/>
            <person name="Cervantes K."/>
            <person name="Clermont K."/>
            <person name="Krom N."/>
            <person name="Kubenka K."/>
            <person name="Mamidi S."/>
            <person name="Mattison C."/>
            <person name="Monteros M."/>
            <person name="Pisani C."/>
            <person name="Plott C."/>
            <person name="Rajasekar S."/>
            <person name="Rhein H.S."/>
            <person name="Rohla C."/>
            <person name="Song M."/>
            <person name="Hilaire R.S."/>
            <person name="Shu S."/>
            <person name="Wells L."/>
            <person name="Wang X."/>
            <person name="Webber J."/>
            <person name="Heerema R.J."/>
            <person name="Klein P."/>
            <person name="Conner P."/>
            <person name="Grauke L."/>
            <person name="Grimwood J."/>
            <person name="Schmutz J."/>
            <person name="Randall J.J."/>
        </authorList>
    </citation>
    <scope>NUCLEOTIDE SEQUENCE</scope>
    <source>
        <tissue evidence="5">Leaf</tissue>
    </source>
</reference>
<evidence type="ECO:0000259" key="4">
    <source>
        <dbReference type="Pfam" id="PF07983"/>
    </source>
</evidence>
<dbReference type="PANTHER" id="PTHR31044:SF55">
    <property type="entry name" value="CARBOHYDRATE-BINDING X8 DOMAIN SUPERFAMILY PROTEIN"/>
    <property type="match status" value="1"/>
</dbReference>
<evidence type="ECO:0000256" key="1">
    <source>
        <dbReference type="ARBA" id="ARBA00004609"/>
    </source>
</evidence>
<feature type="domain" description="X8" evidence="4">
    <location>
        <begin position="2"/>
        <end position="51"/>
    </location>
</feature>
<evidence type="ECO:0000256" key="3">
    <source>
        <dbReference type="ARBA" id="ARBA00022729"/>
    </source>
</evidence>
<keyword evidence="3" id="KW-0732">Signal</keyword>
<dbReference type="InterPro" id="IPR012946">
    <property type="entry name" value="X8"/>
</dbReference>
<dbReference type="Pfam" id="PF07983">
    <property type="entry name" value="X8"/>
    <property type="match status" value="1"/>
</dbReference>
<accession>A0A922D2B9</accession>
<name>A0A922D2B9_CARIL</name>
<evidence type="ECO:0000256" key="2">
    <source>
        <dbReference type="ARBA" id="ARBA00022622"/>
    </source>
</evidence>
<dbReference type="Proteomes" id="UP000811246">
    <property type="component" value="Unassembled WGS sequence"/>
</dbReference>
<evidence type="ECO:0000313" key="6">
    <source>
        <dbReference type="Proteomes" id="UP000811246"/>
    </source>
</evidence>
<evidence type="ECO:0000313" key="5">
    <source>
        <dbReference type="EMBL" id="KAG6618164.1"/>
    </source>
</evidence>
<dbReference type="GO" id="GO:0009506">
    <property type="term" value="C:plasmodesma"/>
    <property type="evidence" value="ECO:0007669"/>
    <property type="project" value="UniProtKB-ARBA"/>
</dbReference>
<keyword evidence="2" id="KW-0472">Membrane</keyword>